<accession>D5AXR9</accession>
<organism evidence="1 2">
    <name type="scientific">Rickettsia prowazekii (strain Rp22)</name>
    <dbReference type="NCBI Taxonomy" id="449216"/>
    <lineage>
        <taxon>Bacteria</taxon>
        <taxon>Pseudomonadati</taxon>
        <taxon>Pseudomonadota</taxon>
        <taxon>Alphaproteobacteria</taxon>
        <taxon>Rickettsiales</taxon>
        <taxon>Rickettsiaceae</taxon>
        <taxon>Rickettsieae</taxon>
        <taxon>Rickettsia</taxon>
        <taxon>typhus group</taxon>
    </lineage>
</organism>
<dbReference type="Proteomes" id="UP000006931">
    <property type="component" value="Chromosome"/>
</dbReference>
<name>D5AXR9_RICPP</name>
<protein>
    <submittedName>
        <fullName evidence="1">Uncharacterized protein</fullName>
    </submittedName>
</protein>
<gene>
    <name evidence="1" type="ORF">rpr22_0698</name>
</gene>
<proteinExistence type="predicted"/>
<evidence type="ECO:0000313" key="2">
    <source>
        <dbReference type="Proteomes" id="UP000006931"/>
    </source>
</evidence>
<dbReference type="HOGENOM" id="CLU_3122176_0_0_5"/>
<dbReference type="KEGG" id="rpq:rpr22_0698"/>
<dbReference type="AlphaFoldDB" id="D5AXR9"/>
<reference evidence="1 2" key="1">
    <citation type="journal article" date="2010" name="Genome Res.">
        <title>Genomic, proteomic, and transcriptomic analysis of virulent and avirulent Rickettsia prowazekii reveals its adaptive mutation capabilities.</title>
        <authorList>
            <person name="Bechah Y."/>
            <person name="El Karkouri K."/>
            <person name="Mediannikov O."/>
            <person name="Leroy Q."/>
            <person name="Pelletier N."/>
            <person name="Robert C."/>
            <person name="Medigue C."/>
            <person name="Mege J.L."/>
            <person name="Raoult D."/>
        </authorList>
    </citation>
    <scope>NUCLEOTIDE SEQUENCE [LARGE SCALE GENOMIC DNA]</scope>
    <source>
        <strain evidence="1 2">Rp22</strain>
    </source>
</reference>
<evidence type="ECO:0000313" key="1">
    <source>
        <dbReference type="EMBL" id="ADE30208.1"/>
    </source>
</evidence>
<dbReference type="EMBL" id="CP001584">
    <property type="protein sequence ID" value="ADE30208.1"/>
    <property type="molecule type" value="Genomic_DNA"/>
</dbReference>
<sequence>MLDCCSNMGFLLFGESAVAYYTHKLSICYKSYIHKMRFYPILTLKDIFSL</sequence>